<accession>A0ABV1L207</accession>
<gene>
    <name evidence="2" type="ORF">QJS35_28475</name>
</gene>
<dbReference type="EMBL" id="JASKHM010000020">
    <property type="protein sequence ID" value="MEQ4486325.1"/>
    <property type="molecule type" value="Genomic_DNA"/>
</dbReference>
<evidence type="ECO:0000256" key="1">
    <source>
        <dbReference type="SAM" id="Phobius"/>
    </source>
</evidence>
<comment type="caution">
    <text evidence="2">The sequence shown here is derived from an EMBL/GenBank/DDBJ whole genome shotgun (WGS) entry which is preliminary data.</text>
</comment>
<keyword evidence="3" id="KW-1185">Reference proteome</keyword>
<keyword evidence="1" id="KW-0472">Membrane</keyword>
<protein>
    <submittedName>
        <fullName evidence="2">Uncharacterized protein</fullName>
    </submittedName>
</protein>
<dbReference type="Proteomes" id="UP001493487">
    <property type="component" value="Unassembled WGS sequence"/>
</dbReference>
<evidence type="ECO:0000313" key="2">
    <source>
        <dbReference type="EMBL" id="MEQ4486325.1"/>
    </source>
</evidence>
<evidence type="ECO:0000313" key="3">
    <source>
        <dbReference type="Proteomes" id="UP001493487"/>
    </source>
</evidence>
<dbReference type="RefSeq" id="WP_232190203.1">
    <property type="nucleotide sequence ID" value="NZ_JAIOAP010000029.1"/>
</dbReference>
<feature type="transmembrane region" description="Helical" evidence="1">
    <location>
        <begin position="12"/>
        <end position="37"/>
    </location>
</feature>
<organism evidence="2 3">
    <name type="scientific">Cohnella silvisoli</name>
    <dbReference type="NCBI Taxonomy" id="2873699"/>
    <lineage>
        <taxon>Bacteria</taxon>
        <taxon>Bacillati</taxon>
        <taxon>Bacillota</taxon>
        <taxon>Bacilli</taxon>
        <taxon>Bacillales</taxon>
        <taxon>Paenibacillaceae</taxon>
        <taxon>Cohnella</taxon>
    </lineage>
</organism>
<name>A0ABV1L207_9BACL</name>
<sequence>MKTKTTSKTETLLFVFGISFAVFILLFVIIFTVISIVKAYRKSGSFLSLLRSEPAEETDAKNPPSFEVWSVKSIQLNEEGMQAISAAPQAAKHVPAGRELH</sequence>
<keyword evidence="1" id="KW-0812">Transmembrane</keyword>
<reference evidence="2 3" key="1">
    <citation type="journal article" date="2023" name="Genome Announc.">
        <title>Pan-Genome Analyses of the Genus Cohnella and Proposal of the Novel Species Cohnella silvisoli sp. nov., Isolated from Forest Soil.</title>
        <authorList>
            <person name="Wang C."/>
            <person name="Mao L."/>
            <person name="Bao G."/>
            <person name="Zhu H."/>
        </authorList>
    </citation>
    <scope>NUCLEOTIDE SEQUENCE [LARGE SCALE GENOMIC DNA]</scope>
    <source>
        <strain evidence="2 3">NL03-T5-1</strain>
    </source>
</reference>
<keyword evidence="1" id="KW-1133">Transmembrane helix</keyword>
<proteinExistence type="predicted"/>